<organism evidence="1 2">
    <name type="scientific">Candidatus Entotheonella gemina</name>
    <dbReference type="NCBI Taxonomy" id="1429439"/>
    <lineage>
        <taxon>Bacteria</taxon>
        <taxon>Pseudomonadati</taxon>
        <taxon>Nitrospinota/Tectimicrobiota group</taxon>
        <taxon>Candidatus Tectimicrobiota</taxon>
        <taxon>Candidatus Entotheonellia</taxon>
        <taxon>Candidatus Entotheonellales</taxon>
        <taxon>Candidatus Entotheonellaceae</taxon>
        <taxon>Candidatus Entotheonella</taxon>
    </lineage>
</organism>
<comment type="caution">
    <text evidence="1">The sequence shown here is derived from an EMBL/GenBank/DDBJ whole genome shotgun (WGS) entry which is preliminary data.</text>
</comment>
<evidence type="ECO:0000313" key="1">
    <source>
        <dbReference type="EMBL" id="ETX08835.1"/>
    </source>
</evidence>
<dbReference type="EMBL" id="AZHX01000125">
    <property type="protein sequence ID" value="ETX08835.1"/>
    <property type="molecule type" value="Genomic_DNA"/>
</dbReference>
<evidence type="ECO:0000313" key="2">
    <source>
        <dbReference type="Proteomes" id="UP000019140"/>
    </source>
</evidence>
<protein>
    <submittedName>
        <fullName evidence="1">Uncharacterized protein</fullName>
    </submittedName>
</protein>
<name>W4MF97_9BACT</name>
<reference evidence="1 2" key="1">
    <citation type="journal article" date="2014" name="Nature">
        <title>An environmental bacterial taxon with a large and distinct metabolic repertoire.</title>
        <authorList>
            <person name="Wilson M.C."/>
            <person name="Mori T."/>
            <person name="Ruckert C."/>
            <person name="Uria A.R."/>
            <person name="Helf M.J."/>
            <person name="Takada K."/>
            <person name="Gernert C."/>
            <person name="Steffens U.A."/>
            <person name="Heycke N."/>
            <person name="Schmitt S."/>
            <person name="Rinke C."/>
            <person name="Helfrich E.J."/>
            <person name="Brachmann A.O."/>
            <person name="Gurgui C."/>
            <person name="Wakimoto T."/>
            <person name="Kracht M."/>
            <person name="Crusemann M."/>
            <person name="Hentschel U."/>
            <person name="Abe I."/>
            <person name="Matsunaga S."/>
            <person name="Kalinowski J."/>
            <person name="Takeyama H."/>
            <person name="Piel J."/>
        </authorList>
    </citation>
    <scope>NUCLEOTIDE SEQUENCE [LARGE SCALE GENOMIC DNA]</scope>
    <source>
        <strain evidence="2">TSY2</strain>
    </source>
</reference>
<keyword evidence="2" id="KW-1185">Reference proteome</keyword>
<accession>W4MF97</accession>
<sequence>MNSGQKLLMTMTGEIHQPVRLYYEVYDKAKVLQVLKTLRCVQFDLDKDGWVWLFQSETKKFKFATPYGKIPKHRRPLVLGVFHFPQEDVMWLDVRSHQRATKAIVFFDRRIPRSAAQVTHAAIVNRLFGVTTATLPPLDALFDEAKIIEKDPEEILQTAAPLRAIPDVRERIDQAFALMDQKSREPLPDVEKFPVHFYEDGIKSFETALKLRQMVAFEHWQGNTEFTFGDIMQKIIPGL</sequence>
<gene>
    <name evidence="1" type="ORF">ETSY2_03130</name>
</gene>
<dbReference type="AlphaFoldDB" id="W4MF97"/>
<dbReference type="Proteomes" id="UP000019140">
    <property type="component" value="Unassembled WGS sequence"/>
</dbReference>
<proteinExistence type="predicted"/>
<dbReference type="HOGENOM" id="CLU_1097041_0_0_7"/>